<dbReference type="AlphaFoldDB" id="A0A7W3JA54"/>
<dbReference type="Proteomes" id="UP000540568">
    <property type="component" value="Unassembled WGS sequence"/>
</dbReference>
<dbReference type="EMBL" id="JACGWV010000001">
    <property type="protein sequence ID" value="MBA8809050.1"/>
    <property type="molecule type" value="Genomic_DNA"/>
</dbReference>
<evidence type="ECO:0000313" key="2">
    <source>
        <dbReference type="Proteomes" id="UP000540568"/>
    </source>
</evidence>
<gene>
    <name evidence="1" type="ORF">FHX71_002992</name>
</gene>
<sequence>MTGPEADLAAGSPTDTWAFLLPPGWARFPTGALREKELDAAVDEVVARAPSGDDALRTALRAAFADAGIGAVYLPTAPVAGMAVPASITESEVFGEIGRSTAEVAAQVLGEPDGLDQTADLDQTAGQDQTAGLGEPVDLDGRPGARVVRTRHDVHREGGRPLSSTREVTYVVSRDEVAGDWLVLSFSTRWDSPGTERLAATLVDFFDAVMATFRWTGPGASPVSLPERTVPGSA</sequence>
<comment type="caution">
    <text evidence="1">The sequence shown here is derived from an EMBL/GenBank/DDBJ whole genome shotgun (WGS) entry which is preliminary data.</text>
</comment>
<keyword evidence="2" id="KW-1185">Reference proteome</keyword>
<accession>A0A7W3JA54</accession>
<name>A0A7W3JA54_9MICO</name>
<reference evidence="1 2" key="1">
    <citation type="submission" date="2020-07" db="EMBL/GenBank/DDBJ databases">
        <title>Sequencing the genomes of 1000 actinobacteria strains.</title>
        <authorList>
            <person name="Klenk H.-P."/>
        </authorList>
    </citation>
    <scope>NUCLEOTIDE SEQUENCE [LARGE SCALE GENOMIC DNA]</scope>
    <source>
        <strain evidence="1 2">DSM 44121</strain>
    </source>
</reference>
<organism evidence="1 2">
    <name type="scientific">Promicromonospora sukumoe</name>
    <dbReference type="NCBI Taxonomy" id="88382"/>
    <lineage>
        <taxon>Bacteria</taxon>
        <taxon>Bacillati</taxon>
        <taxon>Actinomycetota</taxon>
        <taxon>Actinomycetes</taxon>
        <taxon>Micrococcales</taxon>
        <taxon>Promicromonosporaceae</taxon>
        <taxon>Promicromonospora</taxon>
    </lineage>
</organism>
<dbReference type="RefSeq" id="WP_182617601.1">
    <property type="nucleotide sequence ID" value="NZ_BAAATF010000003.1"/>
</dbReference>
<evidence type="ECO:0000313" key="1">
    <source>
        <dbReference type="EMBL" id="MBA8809050.1"/>
    </source>
</evidence>
<protein>
    <submittedName>
        <fullName evidence="1">Uncharacterized protein</fullName>
    </submittedName>
</protein>
<proteinExistence type="predicted"/>